<dbReference type="Proteomes" id="UP000198781">
    <property type="component" value="Unassembled WGS sequence"/>
</dbReference>
<keyword evidence="2" id="KW-1185">Reference proteome</keyword>
<dbReference type="InterPro" id="IPR011009">
    <property type="entry name" value="Kinase-like_dom_sf"/>
</dbReference>
<evidence type="ECO:0008006" key="3">
    <source>
        <dbReference type="Google" id="ProtNLM"/>
    </source>
</evidence>
<name>A0A1G7AWN2_9BURK</name>
<dbReference type="AlphaFoldDB" id="A0A1G7AWN2"/>
<organism evidence="1 2">
    <name type="scientific">Paracidovorax valerianellae</name>
    <dbReference type="NCBI Taxonomy" id="187868"/>
    <lineage>
        <taxon>Bacteria</taxon>
        <taxon>Pseudomonadati</taxon>
        <taxon>Pseudomonadota</taxon>
        <taxon>Betaproteobacteria</taxon>
        <taxon>Burkholderiales</taxon>
        <taxon>Comamonadaceae</taxon>
        <taxon>Paracidovorax</taxon>
    </lineage>
</organism>
<dbReference type="OrthoDB" id="8028712at2"/>
<dbReference type="EMBL" id="FMZC01000013">
    <property type="protein sequence ID" value="SDE19288.1"/>
    <property type="molecule type" value="Genomic_DNA"/>
</dbReference>
<proteinExistence type="predicted"/>
<dbReference type="RefSeq" id="WP_092745185.1">
    <property type="nucleotide sequence ID" value="NZ_FMZC01000013.1"/>
</dbReference>
<gene>
    <name evidence="1" type="ORF">SAMN05192589_11390</name>
</gene>
<accession>A0A1G7AWN2</accession>
<dbReference type="STRING" id="187868.SAMN05192589_11390"/>
<evidence type="ECO:0000313" key="2">
    <source>
        <dbReference type="Proteomes" id="UP000198781"/>
    </source>
</evidence>
<protein>
    <recommendedName>
        <fullName evidence="3">RIO1 family protein</fullName>
    </recommendedName>
</protein>
<evidence type="ECO:0000313" key="1">
    <source>
        <dbReference type="EMBL" id="SDE19288.1"/>
    </source>
</evidence>
<dbReference type="SUPFAM" id="SSF56112">
    <property type="entry name" value="Protein kinase-like (PK-like)"/>
    <property type="match status" value="1"/>
</dbReference>
<reference evidence="1 2" key="1">
    <citation type="submission" date="2016-10" db="EMBL/GenBank/DDBJ databases">
        <authorList>
            <person name="de Groot N.N."/>
        </authorList>
    </citation>
    <scope>NUCLEOTIDE SEQUENCE [LARGE SCALE GENOMIC DNA]</scope>
    <source>
        <strain evidence="1 2">DSM 16619</strain>
    </source>
</reference>
<sequence length="275" mass="29798">MLPHADPSPPAATLTDPAAFLREHAATQGPNVQSYRLPGAQWWLKRAGASHGPGRYRAMAVLARLLGLAVLRPVPTPGGPAAIAIEVERLRDFAARGLRAPEVLAVQQDAFLMRHLGRPDEETHSLGNEIDHAVAEGPEAVLALWRQGLDAIAQVHASGTCLSQAFARNLVRCPDGVVGYVDFEDDPATALPLPVCHARDALCYVQSTALYLRQAGALESARTLWAAWLSARGPEARAVLATTVRRLAWLRHLPQSRRLGRDLQRVRAAYDLLAP</sequence>